<evidence type="ECO:0000313" key="5">
    <source>
        <dbReference type="Proteomes" id="UP000076738"/>
    </source>
</evidence>
<evidence type="ECO:0000313" key="4">
    <source>
        <dbReference type="EMBL" id="KZP01462.1"/>
    </source>
</evidence>
<dbReference type="AlphaFoldDB" id="A0A167S0J4"/>
<dbReference type="Pfam" id="PF10383">
    <property type="entry name" value="Clr2"/>
    <property type="match status" value="1"/>
</dbReference>
<name>A0A167S0J4_CALVF</name>
<dbReference type="Pfam" id="PF16761">
    <property type="entry name" value="Clr2_transil"/>
    <property type="match status" value="1"/>
</dbReference>
<evidence type="ECO:0000259" key="3">
    <source>
        <dbReference type="Pfam" id="PF16761"/>
    </source>
</evidence>
<dbReference type="GO" id="GO:0031934">
    <property type="term" value="C:mating-type region heterochromatin"/>
    <property type="evidence" value="ECO:0007669"/>
    <property type="project" value="TreeGrafter"/>
</dbReference>
<sequence>MSTSRPPFDPPMNGILRFPRSDGSPHSRPTYTKENAPPGVLNYMEVVPHSDRRNKDWRNKVGTFLMKLLPITAFARIQYTIADFPQHYALYSKPRLSGATEQRDDLYLYGSRYVNNFRSPAEFAFHAYWLMMDPTLDQANCECQWCTGTPQKELSRRLGTNVDHYSSGTSKPKSQYDASAFGANGRYTPPASPVDDPVKDAQSTLREKPPFRAGELVWANLRPPIRGESDDQTISCWPAIVLDVLVRNLRTDAGLDRQPALKLRLLGASYAAQVEAFDVLPYHAFAVPPGLQGFMANSRPENVFDDLAFDRLSEIQLFPDTQFDPRPRQVTFDRAWPAFCKGIIMMWRVCDRWSLTRTTISAVGGTPPPSKWPHLGTGSAVASDTQSQVASDAVWWGAEQIWLGDLVRLRSKSIQDCPILPLVSKDAETRCLFLKITSLQARRANNLSEVWLSGTLYEIVPEGEEDESDHDDQTKTESGSGLDGMSLSGLVALPSLPVPPLGFRFRAVLSATNTIFVPLTSVAGRYYPHLAFSPVFSAARSINPVRSEQILSLCGYAPGDVWPVKPPSAYQDRKQMWDGLEVELRKFLMLRWKSGSQPLKPEQRA</sequence>
<dbReference type="InterPro" id="IPR018839">
    <property type="entry name" value="Tscrpt-silencing_Clr2_C"/>
</dbReference>
<dbReference type="Proteomes" id="UP000076738">
    <property type="component" value="Unassembled WGS sequence"/>
</dbReference>
<dbReference type="GO" id="GO:0070824">
    <property type="term" value="C:SHREC complex"/>
    <property type="evidence" value="ECO:0007669"/>
    <property type="project" value="InterPro"/>
</dbReference>
<evidence type="ECO:0000256" key="1">
    <source>
        <dbReference type="SAM" id="MobiDB-lite"/>
    </source>
</evidence>
<feature type="region of interest" description="Disordered" evidence="1">
    <location>
        <begin position="1"/>
        <end position="37"/>
    </location>
</feature>
<feature type="domain" description="Cryptic loci regulator 2 N-terminal" evidence="3">
    <location>
        <begin position="79"/>
        <end position="146"/>
    </location>
</feature>
<dbReference type="InterPro" id="IPR031915">
    <property type="entry name" value="Clr2_N"/>
</dbReference>
<organism evidence="4 5">
    <name type="scientific">Calocera viscosa (strain TUFC12733)</name>
    <dbReference type="NCBI Taxonomy" id="1330018"/>
    <lineage>
        <taxon>Eukaryota</taxon>
        <taxon>Fungi</taxon>
        <taxon>Dikarya</taxon>
        <taxon>Basidiomycota</taxon>
        <taxon>Agaricomycotina</taxon>
        <taxon>Dacrymycetes</taxon>
        <taxon>Dacrymycetales</taxon>
        <taxon>Dacrymycetaceae</taxon>
        <taxon>Calocera</taxon>
    </lineage>
</organism>
<dbReference type="GO" id="GO:0030466">
    <property type="term" value="P:silent mating-type cassette heterochromatin formation"/>
    <property type="evidence" value="ECO:0007669"/>
    <property type="project" value="TreeGrafter"/>
</dbReference>
<dbReference type="GO" id="GO:0033553">
    <property type="term" value="C:rDNA heterochromatin"/>
    <property type="evidence" value="ECO:0007669"/>
    <property type="project" value="TreeGrafter"/>
</dbReference>
<proteinExistence type="predicted"/>
<dbReference type="PANTHER" id="PTHR38046:SF1">
    <property type="entry name" value="CRYPTIC LOCI REGULATOR 2"/>
    <property type="match status" value="1"/>
</dbReference>
<dbReference type="STRING" id="1330018.A0A167S0J4"/>
<dbReference type="EMBL" id="KV417266">
    <property type="protein sequence ID" value="KZP01462.1"/>
    <property type="molecule type" value="Genomic_DNA"/>
</dbReference>
<protein>
    <recommendedName>
        <fullName evidence="6">Cryptic loci regulator 2 N-terminal domain-containing protein</fullName>
    </recommendedName>
</protein>
<feature type="domain" description="Cryptic loci regulator 2 C-terminal" evidence="2">
    <location>
        <begin position="393"/>
        <end position="528"/>
    </location>
</feature>
<accession>A0A167S0J4</accession>
<dbReference type="PANTHER" id="PTHR38046">
    <property type="entry name" value="CRYPTIC LOCI REGULATOR 2"/>
    <property type="match status" value="1"/>
</dbReference>
<evidence type="ECO:0000259" key="2">
    <source>
        <dbReference type="Pfam" id="PF10383"/>
    </source>
</evidence>
<dbReference type="OrthoDB" id="2421327at2759"/>
<gene>
    <name evidence="4" type="ORF">CALVIDRAFT_594177</name>
</gene>
<feature type="region of interest" description="Disordered" evidence="1">
    <location>
        <begin position="462"/>
        <end position="482"/>
    </location>
</feature>
<reference evidence="4 5" key="1">
    <citation type="journal article" date="2016" name="Mol. Biol. Evol.">
        <title>Comparative Genomics of Early-Diverging Mushroom-Forming Fungi Provides Insights into the Origins of Lignocellulose Decay Capabilities.</title>
        <authorList>
            <person name="Nagy L.G."/>
            <person name="Riley R."/>
            <person name="Tritt A."/>
            <person name="Adam C."/>
            <person name="Daum C."/>
            <person name="Floudas D."/>
            <person name="Sun H."/>
            <person name="Yadav J.S."/>
            <person name="Pangilinan J."/>
            <person name="Larsson K.H."/>
            <person name="Matsuura K."/>
            <person name="Barry K."/>
            <person name="Labutti K."/>
            <person name="Kuo R."/>
            <person name="Ohm R.A."/>
            <person name="Bhattacharya S.S."/>
            <person name="Shirouzu T."/>
            <person name="Yoshinaga Y."/>
            <person name="Martin F.M."/>
            <person name="Grigoriev I.V."/>
            <person name="Hibbett D.S."/>
        </authorList>
    </citation>
    <scope>NUCLEOTIDE SEQUENCE [LARGE SCALE GENOMIC DNA]</scope>
    <source>
        <strain evidence="4 5">TUFC12733</strain>
    </source>
</reference>
<keyword evidence="5" id="KW-1185">Reference proteome</keyword>
<evidence type="ECO:0008006" key="6">
    <source>
        <dbReference type="Google" id="ProtNLM"/>
    </source>
</evidence>
<dbReference type="InterPro" id="IPR038986">
    <property type="entry name" value="Clr2"/>
</dbReference>